<gene>
    <name evidence="1" type="ORF">BofuT4_uP105270.1</name>
</gene>
<evidence type="ECO:0000313" key="1">
    <source>
        <dbReference type="EMBL" id="CCD34100.1"/>
    </source>
</evidence>
<dbReference type="Proteomes" id="UP000008177">
    <property type="component" value="Unplaced contigs"/>
</dbReference>
<name>G2Y9W2_BOTF4</name>
<dbReference type="AlphaFoldDB" id="G2Y9W2"/>
<evidence type="ECO:0000313" key="2">
    <source>
        <dbReference type="Proteomes" id="UP000008177"/>
    </source>
</evidence>
<reference evidence="2" key="1">
    <citation type="journal article" date="2011" name="PLoS Genet.">
        <title>Genomic analysis of the necrotrophic fungal pathogens Sclerotinia sclerotiorum and Botrytis cinerea.</title>
        <authorList>
            <person name="Amselem J."/>
            <person name="Cuomo C.A."/>
            <person name="van Kan J.A."/>
            <person name="Viaud M."/>
            <person name="Benito E.P."/>
            <person name="Couloux A."/>
            <person name="Coutinho P.M."/>
            <person name="de Vries R.P."/>
            <person name="Dyer P.S."/>
            <person name="Fillinger S."/>
            <person name="Fournier E."/>
            <person name="Gout L."/>
            <person name="Hahn M."/>
            <person name="Kohn L."/>
            <person name="Lapalu N."/>
            <person name="Plummer K.M."/>
            <person name="Pradier J.M."/>
            <person name="Quevillon E."/>
            <person name="Sharon A."/>
            <person name="Simon A."/>
            <person name="ten Have A."/>
            <person name="Tudzynski B."/>
            <person name="Tudzynski P."/>
            <person name="Wincker P."/>
            <person name="Andrew M."/>
            <person name="Anthouard V."/>
            <person name="Beever R.E."/>
            <person name="Beffa R."/>
            <person name="Benoit I."/>
            <person name="Bouzid O."/>
            <person name="Brault B."/>
            <person name="Chen Z."/>
            <person name="Choquer M."/>
            <person name="Collemare J."/>
            <person name="Cotton P."/>
            <person name="Danchin E.G."/>
            <person name="Da Silva C."/>
            <person name="Gautier A."/>
            <person name="Giraud C."/>
            <person name="Giraud T."/>
            <person name="Gonzalez C."/>
            <person name="Grossetete S."/>
            <person name="Guldener U."/>
            <person name="Henrissat B."/>
            <person name="Howlett B.J."/>
            <person name="Kodira C."/>
            <person name="Kretschmer M."/>
            <person name="Lappartient A."/>
            <person name="Leroch M."/>
            <person name="Levis C."/>
            <person name="Mauceli E."/>
            <person name="Neuveglise C."/>
            <person name="Oeser B."/>
            <person name="Pearson M."/>
            <person name="Poulain J."/>
            <person name="Poussereau N."/>
            <person name="Quesneville H."/>
            <person name="Rascle C."/>
            <person name="Schumacher J."/>
            <person name="Segurens B."/>
            <person name="Sexton A."/>
            <person name="Silva E."/>
            <person name="Sirven C."/>
            <person name="Soanes D.M."/>
            <person name="Talbot N.J."/>
            <person name="Templeton M."/>
            <person name="Yandava C."/>
            <person name="Yarden O."/>
            <person name="Zeng Q."/>
            <person name="Rollins J.A."/>
            <person name="Lebrun M.H."/>
            <person name="Dickman M."/>
        </authorList>
    </citation>
    <scope>NUCLEOTIDE SEQUENCE [LARGE SCALE GENOMIC DNA]</scope>
    <source>
        <strain evidence="2">T4</strain>
    </source>
</reference>
<dbReference type="HOGENOM" id="CLU_2687521_0_0_1"/>
<sequence length="74" mass="8212">MMNLLKGCLTLLLPINSTPDLSGLLGKPRLHGHRLASRRGVSGQRYPLINFNGLLNLELDQIYHSTSDSHSFLV</sequence>
<dbReference type="EMBL" id="FQ790301">
    <property type="protein sequence ID" value="CCD34100.1"/>
    <property type="molecule type" value="Genomic_DNA"/>
</dbReference>
<protein>
    <submittedName>
        <fullName evidence="1">Uncharacterized protein</fullName>
    </submittedName>
</protein>
<accession>G2Y9W2</accession>
<organism evidence="1 2">
    <name type="scientific">Botryotinia fuckeliana (strain T4)</name>
    <name type="common">Noble rot fungus</name>
    <name type="synonym">Botrytis cinerea</name>
    <dbReference type="NCBI Taxonomy" id="999810"/>
    <lineage>
        <taxon>Eukaryota</taxon>
        <taxon>Fungi</taxon>
        <taxon>Dikarya</taxon>
        <taxon>Ascomycota</taxon>
        <taxon>Pezizomycotina</taxon>
        <taxon>Leotiomycetes</taxon>
        <taxon>Helotiales</taxon>
        <taxon>Sclerotiniaceae</taxon>
        <taxon>Botrytis</taxon>
    </lineage>
</organism>
<dbReference type="InParanoid" id="G2Y9W2"/>
<proteinExistence type="predicted"/>